<protein>
    <recommendedName>
        <fullName evidence="4">BTB domain-containing protein</fullName>
    </recommendedName>
</protein>
<organism evidence="2 3">
    <name type="scientific">Athelia psychrophila</name>
    <dbReference type="NCBI Taxonomy" id="1759441"/>
    <lineage>
        <taxon>Eukaryota</taxon>
        <taxon>Fungi</taxon>
        <taxon>Dikarya</taxon>
        <taxon>Basidiomycota</taxon>
        <taxon>Agaricomycotina</taxon>
        <taxon>Agaricomycetes</taxon>
        <taxon>Agaricomycetidae</taxon>
        <taxon>Atheliales</taxon>
        <taxon>Atheliaceae</taxon>
        <taxon>Athelia</taxon>
    </lineage>
</organism>
<evidence type="ECO:0000313" key="3">
    <source>
        <dbReference type="Proteomes" id="UP000076532"/>
    </source>
</evidence>
<proteinExistence type="predicted"/>
<dbReference type="OrthoDB" id="3266199at2759"/>
<dbReference type="Proteomes" id="UP000076532">
    <property type="component" value="Unassembled WGS sequence"/>
</dbReference>
<evidence type="ECO:0000256" key="1">
    <source>
        <dbReference type="SAM" id="MobiDB-lite"/>
    </source>
</evidence>
<name>A0A166RRY1_9AGAM</name>
<gene>
    <name evidence="2" type="ORF">FIBSPDRAFT_947421</name>
</gene>
<evidence type="ECO:0000313" key="2">
    <source>
        <dbReference type="EMBL" id="KZP28588.1"/>
    </source>
</evidence>
<feature type="region of interest" description="Disordered" evidence="1">
    <location>
        <begin position="145"/>
        <end position="171"/>
    </location>
</feature>
<keyword evidence="3" id="KW-1185">Reference proteome</keyword>
<dbReference type="EMBL" id="KV417502">
    <property type="protein sequence ID" value="KZP28588.1"/>
    <property type="molecule type" value="Genomic_DNA"/>
</dbReference>
<evidence type="ECO:0008006" key="4">
    <source>
        <dbReference type="Google" id="ProtNLM"/>
    </source>
</evidence>
<accession>A0A166RRY1</accession>
<reference evidence="2 3" key="1">
    <citation type="journal article" date="2016" name="Mol. Biol. Evol.">
        <title>Comparative Genomics of Early-Diverging Mushroom-Forming Fungi Provides Insights into the Origins of Lignocellulose Decay Capabilities.</title>
        <authorList>
            <person name="Nagy L.G."/>
            <person name="Riley R."/>
            <person name="Tritt A."/>
            <person name="Adam C."/>
            <person name="Daum C."/>
            <person name="Floudas D."/>
            <person name="Sun H."/>
            <person name="Yadav J.S."/>
            <person name="Pangilinan J."/>
            <person name="Larsson K.H."/>
            <person name="Matsuura K."/>
            <person name="Barry K."/>
            <person name="Labutti K."/>
            <person name="Kuo R."/>
            <person name="Ohm R.A."/>
            <person name="Bhattacharya S.S."/>
            <person name="Shirouzu T."/>
            <person name="Yoshinaga Y."/>
            <person name="Martin F.M."/>
            <person name="Grigoriev I.V."/>
            <person name="Hibbett D.S."/>
        </authorList>
    </citation>
    <scope>NUCLEOTIDE SEQUENCE [LARGE SCALE GENOMIC DNA]</scope>
    <source>
        <strain evidence="2 3">CBS 109695</strain>
    </source>
</reference>
<dbReference type="AlphaFoldDB" id="A0A166RRY1"/>
<sequence length="329" mass="36287">MGKITDYRRKFFTSEDPPAALGYGQPGVIVELFETHNGPNAGVNATVHRFSQMPRSQDNEVLYCFEDTTQIPVRDIGEHCTVSSAPHEGEAPPPPASGPRYNCSYAIDMRHCFWQQFDWESHREQALGLWDQGLSSGDVWNVVKKRPGDRFAPDPPKATLGTRKREEADPKRLDAELWLESLSKGGEATGSPPKKPRAISLDATIDIATPAPGTPRYDPAFTDPEATIVLTSADGLSYRLHPFVLRTSSRITLVDANLGESSEVLGQLFRIMSGLGAGRWETLDDVERVLSAAYKYKMPGPISDIRGNVLASFIAAQPLQVFFIAAHYE</sequence>